<protein>
    <recommendedName>
        <fullName evidence="3">TolB protein, periplasmic protein involved in the tonb-independent uptake of group A colicins</fullName>
    </recommendedName>
</protein>
<gene>
    <name evidence="2" type="ORF">MNBD_CHLOROFLEXI01-591</name>
</gene>
<feature type="region of interest" description="Disordered" evidence="1">
    <location>
        <begin position="40"/>
        <end position="80"/>
    </location>
</feature>
<organism evidence="2">
    <name type="scientific">hydrothermal vent metagenome</name>
    <dbReference type="NCBI Taxonomy" id="652676"/>
    <lineage>
        <taxon>unclassified sequences</taxon>
        <taxon>metagenomes</taxon>
        <taxon>ecological metagenomes</taxon>
    </lineage>
</organism>
<name>A0A3B0V3R0_9ZZZZ</name>
<dbReference type="EMBL" id="UOEU01000447">
    <property type="protein sequence ID" value="VAW33402.1"/>
    <property type="molecule type" value="Genomic_DNA"/>
</dbReference>
<proteinExistence type="predicted"/>
<evidence type="ECO:0000313" key="2">
    <source>
        <dbReference type="EMBL" id="VAW33402.1"/>
    </source>
</evidence>
<accession>A0A3B0V3R0</accession>
<sequence>MKRQYAVLSLLFVLMGCSLEIEQTFNQTPNATPMPPTVEAIPSLSPETPLPTRTPQPTTTLLPTALPPTQPTVTPTETPRPLPANAADGLIYQNQFEWRIIEGDETRRLLPCERPSLATFSSVYPAPNLQMFSVEDGKLMIGERCSLDMEPFIDLPNRQVRRIWGQVGDWLLVESGELGIGGQGTWPLTAVRLDGSTYQTLTEGFEGLPVISPEGYVIFSKDNQVLRWDGDSLSETELEPFLTGSFSADGQMLALTRENKLTIYDTSGEIVQNFPFKFVRLDSLPSRPAWSPSGEWVAVEGWDDSADGFPLIVHLFNVINGEDRSIEQREQPLFSPNGRWLAVYHHDDIHRTTLVDMVSWESYEITPNGLPAAWITLGESDIGSLYGDEALKFSLELPESWTAVHSDGTTTITNRDGEAKLRVRSYPSRQGFLSIERIAENNTPPADRGNLTFTEATVANYRALKTNTAVTYISVGGRYLAFEALADDLIIPLLLETLKAERSDFDGNYILLSSEHWLAELKGGANVTETLTVQRRDGAAGYTLFTEPPAQGLGYDLAEPLFFTPDEQYLYFHHRGVADGCGIYFGGGNLVQVDLSSGTQTELENTAGVGHTLSPDGQRTAFLSGRNGDAFTLTLYNLGSGDVETIPFSLAGENAAAGSLIFSPDGRQVAFAAQQTYCGKGWTIGTIDLETAALTLYPADDLAFWRPIGWVGDLIVLRPFSSDDTKYLDLTSGEFLNELP</sequence>
<feature type="compositionally biased region" description="Low complexity" evidence="1">
    <location>
        <begin position="55"/>
        <end position="64"/>
    </location>
</feature>
<dbReference type="SUPFAM" id="SSF82171">
    <property type="entry name" value="DPP6 N-terminal domain-like"/>
    <property type="match status" value="1"/>
</dbReference>
<evidence type="ECO:0000256" key="1">
    <source>
        <dbReference type="SAM" id="MobiDB-lite"/>
    </source>
</evidence>
<dbReference type="Gene3D" id="2.120.10.30">
    <property type="entry name" value="TolB, C-terminal domain"/>
    <property type="match status" value="1"/>
</dbReference>
<reference evidence="2" key="1">
    <citation type="submission" date="2018-06" db="EMBL/GenBank/DDBJ databases">
        <authorList>
            <person name="Zhirakovskaya E."/>
        </authorList>
    </citation>
    <scope>NUCLEOTIDE SEQUENCE</scope>
</reference>
<dbReference type="AlphaFoldDB" id="A0A3B0V3R0"/>
<evidence type="ECO:0008006" key="3">
    <source>
        <dbReference type="Google" id="ProtNLM"/>
    </source>
</evidence>
<dbReference type="Gene3D" id="2.130.10.10">
    <property type="entry name" value="YVTN repeat-like/Quinoprotein amine dehydrogenase"/>
    <property type="match status" value="1"/>
</dbReference>
<dbReference type="InterPro" id="IPR015943">
    <property type="entry name" value="WD40/YVTN_repeat-like_dom_sf"/>
</dbReference>
<dbReference type="PROSITE" id="PS51257">
    <property type="entry name" value="PROKAR_LIPOPROTEIN"/>
    <property type="match status" value="1"/>
</dbReference>
<dbReference type="InterPro" id="IPR011042">
    <property type="entry name" value="6-blade_b-propeller_TolB-like"/>
</dbReference>